<dbReference type="AlphaFoldDB" id="A0AA38FHM1"/>
<protein>
    <submittedName>
        <fullName evidence="1">Uncharacterized protein</fullName>
    </submittedName>
</protein>
<dbReference type="EMBL" id="JAHRHJ020000009">
    <property type="protein sequence ID" value="KAH9302066.1"/>
    <property type="molecule type" value="Genomic_DNA"/>
</dbReference>
<evidence type="ECO:0000313" key="2">
    <source>
        <dbReference type="Proteomes" id="UP000824469"/>
    </source>
</evidence>
<evidence type="ECO:0000313" key="1">
    <source>
        <dbReference type="EMBL" id="KAH9302066.1"/>
    </source>
</evidence>
<gene>
    <name evidence="1" type="ORF">KI387_013649</name>
</gene>
<proteinExistence type="predicted"/>
<sequence>MYMFASVHKSAWGWEENDAYLLRHMCKEGMTIRQGSAQTFKEDGMRKLAKRENG</sequence>
<reference evidence="1 2" key="1">
    <citation type="journal article" date="2021" name="Nat. Plants">
        <title>The Taxus genome provides insights into paclitaxel biosynthesis.</title>
        <authorList>
            <person name="Xiong X."/>
            <person name="Gou J."/>
            <person name="Liao Q."/>
            <person name="Li Y."/>
            <person name="Zhou Q."/>
            <person name="Bi G."/>
            <person name="Li C."/>
            <person name="Du R."/>
            <person name="Wang X."/>
            <person name="Sun T."/>
            <person name="Guo L."/>
            <person name="Liang H."/>
            <person name="Lu P."/>
            <person name="Wu Y."/>
            <person name="Zhang Z."/>
            <person name="Ro D.K."/>
            <person name="Shang Y."/>
            <person name="Huang S."/>
            <person name="Yan J."/>
        </authorList>
    </citation>
    <scope>NUCLEOTIDE SEQUENCE [LARGE SCALE GENOMIC DNA]</scope>
    <source>
        <strain evidence="1">Ta-2019</strain>
    </source>
</reference>
<keyword evidence="2" id="KW-1185">Reference proteome</keyword>
<feature type="non-terminal residue" evidence="1">
    <location>
        <position position="54"/>
    </location>
</feature>
<name>A0AA38FHM1_TAXCH</name>
<dbReference type="Proteomes" id="UP000824469">
    <property type="component" value="Unassembled WGS sequence"/>
</dbReference>
<comment type="caution">
    <text evidence="1">The sequence shown here is derived from an EMBL/GenBank/DDBJ whole genome shotgun (WGS) entry which is preliminary data.</text>
</comment>
<organism evidence="1 2">
    <name type="scientific">Taxus chinensis</name>
    <name type="common">Chinese yew</name>
    <name type="synonym">Taxus wallichiana var. chinensis</name>
    <dbReference type="NCBI Taxonomy" id="29808"/>
    <lineage>
        <taxon>Eukaryota</taxon>
        <taxon>Viridiplantae</taxon>
        <taxon>Streptophyta</taxon>
        <taxon>Embryophyta</taxon>
        <taxon>Tracheophyta</taxon>
        <taxon>Spermatophyta</taxon>
        <taxon>Pinopsida</taxon>
        <taxon>Pinidae</taxon>
        <taxon>Conifers II</taxon>
        <taxon>Cupressales</taxon>
        <taxon>Taxaceae</taxon>
        <taxon>Taxus</taxon>
    </lineage>
</organism>
<accession>A0AA38FHM1</accession>